<keyword evidence="3" id="KW-0804">Transcription</keyword>
<dbReference type="EMBL" id="CP067089">
    <property type="protein sequence ID" value="QQO09364.1"/>
    <property type="molecule type" value="Genomic_DNA"/>
</dbReference>
<dbReference type="PROSITE" id="PS51063">
    <property type="entry name" value="HTH_CRP_2"/>
    <property type="match status" value="1"/>
</dbReference>
<dbReference type="RefSeq" id="WP_215626667.1">
    <property type="nucleotide sequence ID" value="NZ_CP067089.2"/>
</dbReference>
<dbReference type="InterPro" id="IPR036388">
    <property type="entry name" value="WH-like_DNA-bd_sf"/>
</dbReference>
<dbReference type="PANTHER" id="PTHR24567">
    <property type="entry name" value="CRP FAMILY TRANSCRIPTIONAL REGULATORY PROTEIN"/>
    <property type="match status" value="1"/>
</dbReference>
<dbReference type="CDD" id="cd00038">
    <property type="entry name" value="CAP_ED"/>
    <property type="match status" value="1"/>
</dbReference>
<reference evidence="5" key="1">
    <citation type="submission" date="2021-01" db="EMBL/GenBank/DDBJ databases">
        <title>Description of Breznakiella homolactica.</title>
        <authorList>
            <person name="Song Y."/>
            <person name="Brune A."/>
        </authorList>
    </citation>
    <scope>NUCLEOTIDE SEQUENCE</scope>
    <source>
        <strain evidence="5">RmG30</strain>
    </source>
</reference>
<organism evidence="5 6">
    <name type="scientific">Breznakiella homolactica</name>
    <dbReference type="NCBI Taxonomy" id="2798577"/>
    <lineage>
        <taxon>Bacteria</taxon>
        <taxon>Pseudomonadati</taxon>
        <taxon>Spirochaetota</taxon>
        <taxon>Spirochaetia</taxon>
        <taxon>Spirochaetales</taxon>
        <taxon>Breznakiellaceae</taxon>
        <taxon>Breznakiella</taxon>
    </lineage>
</organism>
<name>A0A7T8B980_9SPIR</name>
<dbReference type="PANTHER" id="PTHR24567:SF74">
    <property type="entry name" value="HTH-TYPE TRANSCRIPTIONAL REGULATOR ARCR"/>
    <property type="match status" value="1"/>
</dbReference>
<dbReference type="AlphaFoldDB" id="A0A7T8B980"/>
<protein>
    <submittedName>
        <fullName evidence="5">Crp/Fnr family transcriptional regulator</fullName>
    </submittedName>
</protein>
<dbReference type="Gene3D" id="1.10.10.10">
    <property type="entry name" value="Winged helix-like DNA-binding domain superfamily/Winged helix DNA-binding domain"/>
    <property type="match status" value="1"/>
</dbReference>
<dbReference type="GO" id="GO:0003700">
    <property type="term" value="F:DNA-binding transcription factor activity"/>
    <property type="evidence" value="ECO:0007669"/>
    <property type="project" value="TreeGrafter"/>
</dbReference>
<dbReference type="SMART" id="SM00419">
    <property type="entry name" value="HTH_CRP"/>
    <property type="match status" value="1"/>
</dbReference>
<dbReference type="SUPFAM" id="SSF51206">
    <property type="entry name" value="cAMP-binding domain-like"/>
    <property type="match status" value="1"/>
</dbReference>
<dbReference type="Proteomes" id="UP000595917">
    <property type="component" value="Chromosome"/>
</dbReference>
<evidence type="ECO:0000313" key="6">
    <source>
        <dbReference type="Proteomes" id="UP000595917"/>
    </source>
</evidence>
<gene>
    <name evidence="5" type="ORF">JFL75_00120</name>
</gene>
<sequence>MDQTLPAADSFFPFWEDLPEKHRRALTAQCRPRIFKKGETILPYKDECLGVMLVQDGQFRAFILSEQGKEVTLYRLFRYDICLFSASCIMNNIQFDIHIEAEKDTQVLLLPLLLYEELTSQSLEMANHMNQIMSSRFSDVMWTLEQILFKSMDSRIAQFLLEKANIDGTEDLSLTHDSIARELCTAREVVTRMLNYFRDDKLLELGRGKITLLNTAGLRKIAG</sequence>
<feature type="domain" description="HTH crp-type" evidence="4">
    <location>
        <begin position="150"/>
        <end position="216"/>
    </location>
</feature>
<accession>A0A7T8B980</accession>
<dbReference type="Pfam" id="PF00027">
    <property type="entry name" value="cNMP_binding"/>
    <property type="match status" value="1"/>
</dbReference>
<evidence type="ECO:0000256" key="2">
    <source>
        <dbReference type="ARBA" id="ARBA00023125"/>
    </source>
</evidence>
<keyword evidence="6" id="KW-1185">Reference proteome</keyword>
<evidence type="ECO:0000256" key="1">
    <source>
        <dbReference type="ARBA" id="ARBA00023015"/>
    </source>
</evidence>
<dbReference type="InterPro" id="IPR012318">
    <property type="entry name" value="HTH_CRP"/>
</dbReference>
<evidence type="ECO:0000259" key="4">
    <source>
        <dbReference type="PROSITE" id="PS51063"/>
    </source>
</evidence>
<evidence type="ECO:0000256" key="3">
    <source>
        <dbReference type="ARBA" id="ARBA00023163"/>
    </source>
</evidence>
<dbReference type="InterPro" id="IPR000595">
    <property type="entry name" value="cNMP-bd_dom"/>
</dbReference>
<dbReference type="SUPFAM" id="SSF46785">
    <property type="entry name" value="Winged helix' DNA-binding domain"/>
    <property type="match status" value="1"/>
</dbReference>
<proteinExistence type="predicted"/>
<dbReference type="KEGG" id="bhc:JFL75_00120"/>
<evidence type="ECO:0000313" key="5">
    <source>
        <dbReference type="EMBL" id="QQO09364.1"/>
    </source>
</evidence>
<dbReference type="GO" id="GO:0005829">
    <property type="term" value="C:cytosol"/>
    <property type="evidence" value="ECO:0007669"/>
    <property type="project" value="TreeGrafter"/>
</dbReference>
<dbReference type="Pfam" id="PF13545">
    <property type="entry name" value="HTH_Crp_2"/>
    <property type="match status" value="1"/>
</dbReference>
<keyword evidence="1" id="KW-0805">Transcription regulation</keyword>
<dbReference type="InterPro" id="IPR014710">
    <property type="entry name" value="RmlC-like_jellyroll"/>
</dbReference>
<dbReference type="InterPro" id="IPR050397">
    <property type="entry name" value="Env_Response_Regulators"/>
</dbReference>
<dbReference type="InterPro" id="IPR036390">
    <property type="entry name" value="WH_DNA-bd_sf"/>
</dbReference>
<dbReference type="Gene3D" id="2.60.120.10">
    <property type="entry name" value="Jelly Rolls"/>
    <property type="match status" value="1"/>
</dbReference>
<dbReference type="GO" id="GO:0003677">
    <property type="term" value="F:DNA binding"/>
    <property type="evidence" value="ECO:0007669"/>
    <property type="project" value="UniProtKB-KW"/>
</dbReference>
<dbReference type="InterPro" id="IPR018490">
    <property type="entry name" value="cNMP-bd_dom_sf"/>
</dbReference>
<keyword evidence="2" id="KW-0238">DNA-binding</keyword>